<dbReference type="EMBL" id="GBXM01104860">
    <property type="protein sequence ID" value="JAH03717.1"/>
    <property type="molecule type" value="Transcribed_RNA"/>
</dbReference>
<accession>A0A0E9PHE8</accession>
<reference evidence="1" key="1">
    <citation type="submission" date="2014-11" db="EMBL/GenBank/DDBJ databases">
        <authorList>
            <person name="Amaro Gonzalez C."/>
        </authorList>
    </citation>
    <scope>NUCLEOTIDE SEQUENCE</scope>
</reference>
<sequence>MLQRRQKRGSLVCEKSKFENLDLNLMILSFRE</sequence>
<proteinExistence type="predicted"/>
<evidence type="ECO:0000313" key="1">
    <source>
        <dbReference type="EMBL" id="JAH03717.1"/>
    </source>
</evidence>
<reference evidence="1" key="2">
    <citation type="journal article" date="2015" name="Fish Shellfish Immunol.">
        <title>Early steps in the European eel (Anguilla anguilla)-Vibrio vulnificus interaction in the gills: Role of the RtxA13 toxin.</title>
        <authorList>
            <person name="Callol A."/>
            <person name="Pajuelo D."/>
            <person name="Ebbesson L."/>
            <person name="Teles M."/>
            <person name="MacKenzie S."/>
            <person name="Amaro C."/>
        </authorList>
    </citation>
    <scope>NUCLEOTIDE SEQUENCE</scope>
</reference>
<name>A0A0E9PHE8_ANGAN</name>
<protein>
    <submittedName>
        <fullName evidence="1">Uncharacterized protein</fullName>
    </submittedName>
</protein>
<organism evidence="1">
    <name type="scientific">Anguilla anguilla</name>
    <name type="common">European freshwater eel</name>
    <name type="synonym">Muraena anguilla</name>
    <dbReference type="NCBI Taxonomy" id="7936"/>
    <lineage>
        <taxon>Eukaryota</taxon>
        <taxon>Metazoa</taxon>
        <taxon>Chordata</taxon>
        <taxon>Craniata</taxon>
        <taxon>Vertebrata</taxon>
        <taxon>Euteleostomi</taxon>
        <taxon>Actinopterygii</taxon>
        <taxon>Neopterygii</taxon>
        <taxon>Teleostei</taxon>
        <taxon>Anguilliformes</taxon>
        <taxon>Anguillidae</taxon>
        <taxon>Anguilla</taxon>
    </lineage>
</organism>
<dbReference type="AlphaFoldDB" id="A0A0E9PHE8"/>